<proteinExistence type="predicted"/>
<accession>A0A520S4F7</accession>
<dbReference type="AlphaFoldDB" id="A0A520S4F7"/>
<gene>
    <name evidence="2" type="ORF">EVA69_01970</name>
</gene>
<evidence type="ECO:0000313" key="2">
    <source>
        <dbReference type="EMBL" id="RZO77375.1"/>
    </source>
</evidence>
<keyword evidence="1" id="KW-0732">Signal</keyword>
<evidence type="ECO:0000313" key="3">
    <source>
        <dbReference type="Proteomes" id="UP000320404"/>
    </source>
</evidence>
<feature type="chain" id="PRO_5022136792" evidence="1">
    <location>
        <begin position="23"/>
        <end position="179"/>
    </location>
</feature>
<comment type="caution">
    <text evidence="2">The sequence shown here is derived from an EMBL/GenBank/DDBJ whole genome shotgun (WGS) entry which is preliminary data.</text>
</comment>
<dbReference type="PANTHER" id="PTHR37691:SF1">
    <property type="entry name" value="BLR3518 PROTEIN"/>
    <property type="match status" value="1"/>
</dbReference>
<dbReference type="Gene3D" id="3.40.1260.10">
    <property type="entry name" value="DsrEFH-like"/>
    <property type="match status" value="1"/>
</dbReference>
<name>A0A520S4F7_9GAMM</name>
<dbReference type="InterPro" id="IPR003787">
    <property type="entry name" value="Sulphur_relay_DsrE/F-like"/>
</dbReference>
<dbReference type="PANTHER" id="PTHR37691">
    <property type="entry name" value="BLR3518 PROTEIN"/>
    <property type="match status" value="1"/>
</dbReference>
<evidence type="ECO:0000256" key="1">
    <source>
        <dbReference type="SAM" id="SignalP"/>
    </source>
</evidence>
<dbReference type="Proteomes" id="UP000320404">
    <property type="component" value="Unassembled WGS sequence"/>
</dbReference>
<reference evidence="2 3" key="1">
    <citation type="submission" date="2019-02" db="EMBL/GenBank/DDBJ databases">
        <title>Prokaryotic population dynamics and viral predation in marine succession experiment using metagenomics: the confinement effect.</title>
        <authorList>
            <person name="Haro-Moreno J.M."/>
            <person name="Rodriguez-Valera F."/>
            <person name="Lopez-Perez M."/>
        </authorList>
    </citation>
    <scope>NUCLEOTIDE SEQUENCE [LARGE SCALE GENOMIC DNA]</scope>
    <source>
        <strain evidence="2">MED-G158</strain>
    </source>
</reference>
<sequence length="179" mass="19948">MKSFKLLFVSLTAIFLLNPVFAADELPIPGYGAGRDYPDAHLTPDPNTEYKVLFDLVVEDDNLDDPYPMLPLIARYINTLAKLGVPEENRKIAIVMHRGSGLIGLTNEEFRARHDGKDNPNIELIKMLHAAGVEFHLCGQGVLSRGLEEDDLLDEIQVDYWALTTLIELGRQGYVQIGG</sequence>
<feature type="signal peptide" evidence="1">
    <location>
        <begin position="1"/>
        <end position="22"/>
    </location>
</feature>
<organism evidence="2 3">
    <name type="scientific">OM182 bacterium</name>
    <dbReference type="NCBI Taxonomy" id="2510334"/>
    <lineage>
        <taxon>Bacteria</taxon>
        <taxon>Pseudomonadati</taxon>
        <taxon>Pseudomonadota</taxon>
        <taxon>Gammaproteobacteria</taxon>
        <taxon>OMG group</taxon>
        <taxon>OM182 clade</taxon>
    </lineage>
</organism>
<dbReference type="EMBL" id="SHAH01000016">
    <property type="protein sequence ID" value="RZO77375.1"/>
    <property type="molecule type" value="Genomic_DNA"/>
</dbReference>
<dbReference type="Pfam" id="PF02635">
    <property type="entry name" value="DsrE"/>
    <property type="match status" value="1"/>
</dbReference>
<dbReference type="SUPFAM" id="SSF75169">
    <property type="entry name" value="DsrEFH-like"/>
    <property type="match status" value="1"/>
</dbReference>
<protein>
    <submittedName>
        <fullName evidence="2">Uncharacterized protein</fullName>
    </submittedName>
</protein>
<dbReference type="InterPro" id="IPR027396">
    <property type="entry name" value="DsrEFH-like"/>
</dbReference>